<evidence type="ECO:0000256" key="8">
    <source>
        <dbReference type="ARBA" id="ARBA00023289"/>
    </source>
</evidence>
<dbReference type="GO" id="GO:0005525">
    <property type="term" value="F:GTP binding"/>
    <property type="evidence" value="ECO:0007669"/>
    <property type="project" value="UniProtKB-KW"/>
</dbReference>
<proteinExistence type="inferred from homology"/>
<keyword evidence="12" id="KW-0812">Transmembrane</keyword>
<feature type="compositionally biased region" description="Low complexity" evidence="11">
    <location>
        <begin position="653"/>
        <end position="665"/>
    </location>
</feature>
<feature type="domain" description="Anoctamin transmembrane" evidence="13">
    <location>
        <begin position="151"/>
        <end position="409"/>
    </location>
</feature>
<comment type="caution">
    <text evidence="14">The sequence shown here is derived from an EMBL/GenBank/DDBJ whole genome shotgun (WGS) entry which is preliminary data.</text>
</comment>
<feature type="domain" description="Anoctamin transmembrane" evidence="13">
    <location>
        <begin position="422"/>
        <end position="461"/>
    </location>
</feature>
<dbReference type="PROSITE" id="PS51417">
    <property type="entry name" value="ARF"/>
    <property type="match status" value="1"/>
</dbReference>
<dbReference type="InterPro" id="IPR001806">
    <property type="entry name" value="Small_GTPase"/>
</dbReference>
<evidence type="ECO:0000256" key="6">
    <source>
        <dbReference type="ARBA" id="ARBA00023136"/>
    </source>
</evidence>
<feature type="transmembrane region" description="Helical" evidence="12">
    <location>
        <begin position="189"/>
        <end position="213"/>
    </location>
</feature>
<dbReference type="SMART" id="SM00176">
    <property type="entry name" value="RAN"/>
    <property type="match status" value="1"/>
</dbReference>
<dbReference type="InterPro" id="IPR050227">
    <property type="entry name" value="Rab"/>
</dbReference>
<evidence type="ECO:0000256" key="11">
    <source>
        <dbReference type="SAM" id="MobiDB-lite"/>
    </source>
</evidence>
<keyword evidence="7" id="KW-0449">Lipoprotein</keyword>
<keyword evidence="15" id="KW-1185">Reference proteome</keyword>
<dbReference type="InterPro" id="IPR049452">
    <property type="entry name" value="Anoctamin_TM"/>
</dbReference>
<keyword evidence="4" id="KW-0813">Transport</keyword>
<dbReference type="PROSITE" id="PS51419">
    <property type="entry name" value="RAB"/>
    <property type="match status" value="1"/>
</dbReference>
<feature type="transmembrane region" description="Helical" evidence="12">
    <location>
        <begin position="150"/>
        <end position="169"/>
    </location>
</feature>
<evidence type="ECO:0000313" key="15">
    <source>
        <dbReference type="Proteomes" id="UP000467840"/>
    </source>
</evidence>
<dbReference type="SUPFAM" id="SSF52540">
    <property type="entry name" value="P-loop containing nucleoside triphosphate hydrolases"/>
    <property type="match status" value="1"/>
</dbReference>
<dbReference type="InterPro" id="IPR057289">
    <property type="entry name" value="Rab1/Ypt1"/>
</dbReference>
<evidence type="ECO:0000256" key="10">
    <source>
        <dbReference type="ARBA" id="ARBA00053550"/>
    </source>
</evidence>
<organism evidence="14 15">
    <name type="scientific">Hevea brasiliensis</name>
    <name type="common">Para rubber tree</name>
    <name type="synonym">Siphonia brasiliensis</name>
    <dbReference type="NCBI Taxonomy" id="3981"/>
    <lineage>
        <taxon>Eukaryota</taxon>
        <taxon>Viridiplantae</taxon>
        <taxon>Streptophyta</taxon>
        <taxon>Embryophyta</taxon>
        <taxon>Tracheophyta</taxon>
        <taxon>Spermatophyta</taxon>
        <taxon>Magnoliopsida</taxon>
        <taxon>eudicotyledons</taxon>
        <taxon>Gunneridae</taxon>
        <taxon>Pentapetalae</taxon>
        <taxon>rosids</taxon>
        <taxon>fabids</taxon>
        <taxon>Malpighiales</taxon>
        <taxon>Euphorbiaceae</taxon>
        <taxon>Crotonoideae</taxon>
        <taxon>Micrandreae</taxon>
        <taxon>Hevea</taxon>
    </lineage>
</organism>
<feature type="region of interest" description="Disordered" evidence="11">
    <location>
        <begin position="650"/>
        <end position="680"/>
    </location>
</feature>
<dbReference type="Pfam" id="PF00071">
    <property type="entry name" value="Ras"/>
    <property type="match status" value="1"/>
</dbReference>
<evidence type="ECO:0000256" key="4">
    <source>
        <dbReference type="ARBA" id="ARBA00022892"/>
    </source>
</evidence>
<dbReference type="Gene3D" id="3.40.50.300">
    <property type="entry name" value="P-loop containing nucleotide triphosphate hydrolases"/>
    <property type="match status" value="1"/>
</dbReference>
<comment type="similarity">
    <text evidence="2">Belongs to the small GTPase superfamily. Rab family.</text>
</comment>
<dbReference type="GO" id="GO:0003924">
    <property type="term" value="F:GTPase activity"/>
    <property type="evidence" value="ECO:0007669"/>
    <property type="project" value="InterPro"/>
</dbReference>
<dbReference type="SMART" id="SM00175">
    <property type="entry name" value="RAB"/>
    <property type="match status" value="1"/>
</dbReference>
<dbReference type="CDD" id="cd01869">
    <property type="entry name" value="Rab1_Ypt1"/>
    <property type="match status" value="1"/>
</dbReference>
<dbReference type="PROSITE" id="PS51420">
    <property type="entry name" value="RHO"/>
    <property type="match status" value="1"/>
</dbReference>
<accession>A0A6A6NEG7</accession>
<dbReference type="Proteomes" id="UP000467840">
    <property type="component" value="Chromosome 11"/>
</dbReference>
<dbReference type="GO" id="GO:0016192">
    <property type="term" value="P:vesicle-mediated transport"/>
    <property type="evidence" value="ECO:0007669"/>
    <property type="project" value="UniProtKB-KW"/>
</dbReference>
<evidence type="ECO:0000256" key="12">
    <source>
        <dbReference type="SAM" id="Phobius"/>
    </source>
</evidence>
<keyword evidence="6 12" id="KW-0472">Membrane</keyword>
<dbReference type="FunFam" id="3.40.50.300:FF:000359">
    <property type="entry name" value="Small GTP-binding protein"/>
    <property type="match status" value="1"/>
</dbReference>
<comment type="function">
    <text evidence="10">Protein transport. Regulator of membrane traffic from the Golgi apparatus towards the endoplasmic reticulum (ER).</text>
</comment>
<sequence>MNDHGEKQTAFEICVVVPRTTVKKEDKKCDCVEVLVKELKNVGFIVDRALGLTDEFIKLAAPLQTLGKAAAELQMKKLTYIGKQEQGRYNVKMGQQRISLGSWGIFDAELESAGIVKQVFPLHVEIKRKELLGSWVLNWRNFTNQPIDDVYSYFGLKIAIYFAFLRMYTRWMLFPAVYGVIVQLVDFGSLQFLVLPVFFISIILWAVLFFQFWKRKNSALLARWQIHYSASAGQGCKFLGMEWSSLQSPLELVKNLGIDKVKEKEAYQRHEWFGYLMRFRNNAIIILSIICLQLPFELAYAHLYEVWADSCLSCSHSVFYEDWGKISMKLIQYENNENTEYQADSLVYKVFGLYFMQSYIGVFYHALLHRNFKTLRQVLIQRLIVYQILENVLENSLPYLKYSYKKYRAVRLSYYKLKLSFRMQNSFTELRTDALKLLTMLKRPVPRAAATIGAWLNIFQGENVVLDVKHNVIVYKKYHLCDYLFKILLIGDSGVGKSCLLLRFADDSYVESYISTIGVDFKIRTVEQDGKTIKLQIWDTAGQERFRTITSSYYRGAHGIIIVFDVTDEESFKNVKTWLKEIDKFATDNVNKLLVGNKCDITSKRVVSKETAKAFAEEIGIPFLETSAKNATNVEDAFMTMAADIKKRMSSQPAATPAARPTTVPIRGKPVNQSNTCCSS</sequence>
<keyword evidence="8" id="KW-0636">Prenylation</keyword>
<dbReference type="Pfam" id="PF04547">
    <property type="entry name" value="Anoctamin"/>
    <property type="match status" value="2"/>
</dbReference>
<evidence type="ECO:0000256" key="2">
    <source>
        <dbReference type="ARBA" id="ARBA00006270"/>
    </source>
</evidence>
<dbReference type="SMART" id="SM00177">
    <property type="entry name" value="ARF"/>
    <property type="match status" value="1"/>
</dbReference>
<dbReference type="SMART" id="SM00173">
    <property type="entry name" value="RAS"/>
    <property type="match status" value="1"/>
</dbReference>
<evidence type="ECO:0000256" key="7">
    <source>
        <dbReference type="ARBA" id="ARBA00023288"/>
    </source>
</evidence>
<comment type="subcellular location">
    <subcellularLocation>
        <location evidence="9">Golgi apparatus membrane</location>
        <topology evidence="9">Lipid-anchor</topology>
    </subcellularLocation>
    <subcellularLocation>
        <location evidence="1">Golgi apparatus</location>
        <location evidence="1">trans-Golgi network membrane</location>
    </subcellularLocation>
</comment>
<dbReference type="EMBL" id="JAAGAX010000002">
    <property type="protein sequence ID" value="KAF2323519.1"/>
    <property type="molecule type" value="Genomic_DNA"/>
</dbReference>
<dbReference type="AlphaFoldDB" id="A0A6A6NEG7"/>
<dbReference type="PROSITE" id="PS51421">
    <property type="entry name" value="RAS"/>
    <property type="match status" value="1"/>
</dbReference>
<reference evidence="14 15" key="1">
    <citation type="journal article" date="2020" name="Mol. Plant">
        <title>The Chromosome-Based Rubber Tree Genome Provides New Insights into Spurge Genome Evolution and Rubber Biosynthesis.</title>
        <authorList>
            <person name="Liu J."/>
            <person name="Shi C."/>
            <person name="Shi C.C."/>
            <person name="Li W."/>
            <person name="Zhang Q.J."/>
            <person name="Zhang Y."/>
            <person name="Li K."/>
            <person name="Lu H.F."/>
            <person name="Shi C."/>
            <person name="Zhu S.T."/>
            <person name="Xiao Z.Y."/>
            <person name="Nan H."/>
            <person name="Yue Y."/>
            <person name="Zhu X.G."/>
            <person name="Wu Y."/>
            <person name="Hong X.N."/>
            <person name="Fan G.Y."/>
            <person name="Tong Y."/>
            <person name="Zhang D."/>
            <person name="Mao C.L."/>
            <person name="Liu Y.L."/>
            <person name="Hao S.J."/>
            <person name="Liu W.Q."/>
            <person name="Lv M.Q."/>
            <person name="Zhang H.B."/>
            <person name="Liu Y."/>
            <person name="Hu-Tang G.R."/>
            <person name="Wang J.P."/>
            <person name="Wang J.H."/>
            <person name="Sun Y.H."/>
            <person name="Ni S.B."/>
            <person name="Chen W.B."/>
            <person name="Zhang X.C."/>
            <person name="Jiao Y.N."/>
            <person name="Eichler E.E."/>
            <person name="Li G.H."/>
            <person name="Liu X."/>
            <person name="Gao L.Z."/>
        </authorList>
    </citation>
    <scope>NUCLEOTIDE SEQUENCE [LARGE SCALE GENOMIC DNA]</scope>
    <source>
        <strain evidence="15">cv. GT1</strain>
        <tissue evidence="14">Leaf</tissue>
    </source>
</reference>
<evidence type="ECO:0000259" key="13">
    <source>
        <dbReference type="Pfam" id="PF04547"/>
    </source>
</evidence>
<evidence type="ECO:0000256" key="1">
    <source>
        <dbReference type="ARBA" id="ARBA00004198"/>
    </source>
</evidence>
<evidence type="ECO:0000256" key="9">
    <source>
        <dbReference type="ARBA" id="ARBA00037794"/>
    </source>
</evidence>
<name>A0A6A6NEG7_HEVBR</name>
<dbReference type="PANTHER" id="PTHR47977">
    <property type="entry name" value="RAS-RELATED PROTEIN RAB"/>
    <property type="match status" value="1"/>
</dbReference>
<feature type="transmembrane region" description="Helical" evidence="12">
    <location>
        <begin position="346"/>
        <end position="367"/>
    </location>
</feature>
<protein>
    <recommendedName>
        <fullName evidence="13">Anoctamin transmembrane domain-containing protein</fullName>
    </recommendedName>
</protein>
<keyword evidence="5" id="KW-0342">GTP-binding</keyword>
<dbReference type="PRINTS" id="PR00449">
    <property type="entry name" value="RASTRNSFRMNG"/>
</dbReference>
<dbReference type="GO" id="GO:0000139">
    <property type="term" value="C:Golgi membrane"/>
    <property type="evidence" value="ECO:0007669"/>
    <property type="project" value="UniProtKB-SubCell"/>
</dbReference>
<evidence type="ECO:0000256" key="3">
    <source>
        <dbReference type="ARBA" id="ARBA00022741"/>
    </source>
</evidence>
<dbReference type="SMART" id="SM00174">
    <property type="entry name" value="RHO"/>
    <property type="match status" value="1"/>
</dbReference>
<evidence type="ECO:0000313" key="14">
    <source>
        <dbReference type="EMBL" id="KAF2323519.1"/>
    </source>
</evidence>
<dbReference type="NCBIfam" id="TIGR00231">
    <property type="entry name" value="small_GTP"/>
    <property type="match status" value="1"/>
</dbReference>
<evidence type="ECO:0000256" key="5">
    <source>
        <dbReference type="ARBA" id="ARBA00023134"/>
    </source>
</evidence>
<dbReference type="InterPro" id="IPR005225">
    <property type="entry name" value="Small_GTP-bd"/>
</dbReference>
<feature type="compositionally biased region" description="Polar residues" evidence="11">
    <location>
        <begin position="671"/>
        <end position="680"/>
    </location>
</feature>
<keyword evidence="4" id="KW-0931">ER-Golgi transport</keyword>
<keyword evidence="12" id="KW-1133">Transmembrane helix</keyword>
<dbReference type="InterPro" id="IPR027417">
    <property type="entry name" value="P-loop_NTPase"/>
</dbReference>
<gene>
    <name evidence="14" type="ORF">GH714_035882</name>
</gene>
<keyword evidence="3" id="KW-0547">Nucleotide-binding</keyword>